<dbReference type="Gene3D" id="2.40.50.100">
    <property type="match status" value="1"/>
</dbReference>
<dbReference type="InterPro" id="IPR000089">
    <property type="entry name" value="Biotin_lipoyl"/>
</dbReference>
<evidence type="ECO:0000256" key="1">
    <source>
        <dbReference type="ARBA" id="ARBA00001938"/>
    </source>
</evidence>
<keyword evidence="6" id="KW-1185">Reference proteome</keyword>
<gene>
    <name evidence="5" type="ordered locus">KKY_3644</name>
</gene>
<dbReference type="PROSITE" id="PS50968">
    <property type="entry name" value="BIOTINYL_LIPOYL"/>
    <property type="match status" value="1"/>
</dbReference>
<dbReference type="eggNOG" id="COG0508">
    <property type="taxonomic scope" value="Bacteria"/>
</dbReference>
<dbReference type="GO" id="GO:0045254">
    <property type="term" value="C:pyruvate dehydrogenase complex"/>
    <property type="evidence" value="ECO:0007669"/>
    <property type="project" value="InterPro"/>
</dbReference>
<dbReference type="InterPro" id="IPR045257">
    <property type="entry name" value="E2/Pdx1"/>
</dbReference>
<proteinExistence type="predicted"/>
<evidence type="ECO:0000256" key="3">
    <source>
        <dbReference type="SAM" id="MobiDB-lite"/>
    </source>
</evidence>
<feature type="region of interest" description="Disordered" evidence="3">
    <location>
        <begin position="68"/>
        <end position="119"/>
    </location>
</feature>
<evidence type="ECO:0000259" key="4">
    <source>
        <dbReference type="PROSITE" id="PS50968"/>
    </source>
</evidence>
<dbReference type="Proteomes" id="UP000008850">
    <property type="component" value="Chromosome"/>
</dbReference>
<protein>
    <submittedName>
        <fullName evidence="5">Pyruvate dehydrogenase complex</fullName>
    </submittedName>
</protein>
<evidence type="ECO:0000313" key="6">
    <source>
        <dbReference type="Proteomes" id="UP000008850"/>
    </source>
</evidence>
<sequence>MAQDSAVLLAWLKAEGDAVRADEILFEVETDKTTMEIEAGADGFVAQLLSAPGENVPVGNVIAVISEEKPSAPPPSGPETSVAETPPLEEAPSVEPPAVARAPAPVRPAPSPPTTGDRILASPKARRLAEEESLDLALLATQGVEQPYHVKDIETLRALAAKRTVGTAWNEVEARVDPAALDGLVTLLAAEKPGAVSDARIWAAFAAGSLRQTMTESGVIAVRVEAGRSILGTFSDPDRSRLSVPVPADDQAPMAIVRDLTGTRLTRVRLVRDTVPVFTVTRDGSGYLLGLTTPQDALAEDIAVMVLEDFADRVAGPVRHLL</sequence>
<dbReference type="KEGG" id="phl:KKY_3644"/>
<dbReference type="PANTHER" id="PTHR23151:SF90">
    <property type="entry name" value="DIHYDROLIPOYLLYSINE-RESIDUE ACETYLTRANSFERASE COMPONENT OF PYRUVATE DEHYDROGENASE COMPLEX, MITOCHONDRIAL-RELATED"/>
    <property type="match status" value="1"/>
</dbReference>
<dbReference type="Gene3D" id="4.10.320.10">
    <property type="entry name" value="E3-binding domain"/>
    <property type="match status" value="1"/>
</dbReference>
<dbReference type="AlphaFoldDB" id="G4RAZ0"/>
<comment type="cofactor">
    <cofactor evidence="1">
        <name>(R)-lipoate</name>
        <dbReference type="ChEBI" id="CHEBI:83088"/>
    </cofactor>
</comment>
<evidence type="ECO:0000256" key="2">
    <source>
        <dbReference type="ARBA" id="ARBA00022823"/>
    </source>
</evidence>
<dbReference type="SUPFAM" id="SSF51230">
    <property type="entry name" value="Single hybrid motif"/>
    <property type="match status" value="1"/>
</dbReference>
<evidence type="ECO:0000313" key="5">
    <source>
        <dbReference type="EMBL" id="AEQ53626.1"/>
    </source>
</evidence>
<dbReference type="GO" id="GO:0006086">
    <property type="term" value="P:pyruvate decarboxylation to acetyl-CoA"/>
    <property type="evidence" value="ECO:0007669"/>
    <property type="project" value="InterPro"/>
</dbReference>
<keyword evidence="5" id="KW-0670">Pyruvate</keyword>
<dbReference type="HOGENOM" id="CLU_052163_0_0_5"/>
<dbReference type="PROSITE" id="PS00189">
    <property type="entry name" value="LIPOYL"/>
    <property type="match status" value="1"/>
</dbReference>
<organism evidence="5 6">
    <name type="scientific">Pelagibacterium halotolerans (strain DSM 22347 / JCM 15775 / CGMCC 1.7692 / B2)</name>
    <dbReference type="NCBI Taxonomy" id="1082931"/>
    <lineage>
        <taxon>Bacteria</taxon>
        <taxon>Pseudomonadati</taxon>
        <taxon>Pseudomonadota</taxon>
        <taxon>Alphaproteobacteria</taxon>
        <taxon>Hyphomicrobiales</taxon>
        <taxon>Devosiaceae</taxon>
        <taxon>Pelagibacterium</taxon>
    </lineage>
</organism>
<dbReference type="GO" id="GO:0016746">
    <property type="term" value="F:acyltransferase activity"/>
    <property type="evidence" value="ECO:0007669"/>
    <property type="project" value="InterPro"/>
</dbReference>
<keyword evidence="2" id="KW-0450">Lipoyl</keyword>
<feature type="compositionally biased region" description="Low complexity" evidence="3">
    <location>
        <begin position="86"/>
        <end position="104"/>
    </location>
</feature>
<dbReference type="CDD" id="cd06849">
    <property type="entry name" value="lipoyl_domain"/>
    <property type="match status" value="1"/>
</dbReference>
<dbReference type="Pfam" id="PF00364">
    <property type="entry name" value="Biotin_lipoyl"/>
    <property type="match status" value="1"/>
</dbReference>
<feature type="domain" description="Lipoyl-binding" evidence="4">
    <location>
        <begin position="1"/>
        <end position="66"/>
    </location>
</feature>
<dbReference type="PANTHER" id="PTHR23151">
    <property type="entry name" value="DIHYDROLIPOAMIDE ACETYL/SUCCINYL-TRANSFERASE-RELATED"/>
    <property type="match status" value="1"/>
</dbReference>
<dbReference type="EMBL" id="CP003075">
    <property type="protein sequence ID" value="AEQ53626.1"/>
    <property type="molecule type" value="Genomic_DNA"/>
</dbReference>
<dbReference type="STRING" id="1082931.KKY_3644"/>
<accession>G4RAZ0</accession>
<dbReference type="InterPro" id="IPR011053">
    <property type="entry name" value="Single_hybrid_motif"/>
</dbReference>
<dbReference type="InterPro" id="IPR036625">
    <property type="entry name" value="E3-bd_dom_sf"/>
</dbReference>
<reference evidence="5 6" key="1">
    <citation type="journal article" date="2012" name="J. Bacteriol.">
        <title>Complete genome sequence of Pelagibacterium halotolerans B2T.</title>
        <authorList>
            <person name="Huo Y.Y."/>
            <person name="Cheng H."/>
            <person name="Han X.F."/>
            <person name="Jiang X.W."/>
            <person name="Sun C."/>
            <person name="Zhang X.Q."/>
            <person name="Zhu X.F."/>
            <person name="Liu Y.F."/>
            <person name="Li P.F."/>
            <person name="Ni P.X."/>
            <person name="Wu M."/>
        </authorList>
    </citation>
    <scope>NUCLEOTIDE SEQUENCE [LARGE SCALE GENOMIC DNA]</scope>
    <source>
        <strain evidence="6">DSM 22347 / JCM 15775 / CGMCC 1.7692 / B2</strain>
    </source>
</reference>
<name>G4RAZ0_PELHB</name>
<dbReference type="InterPro" id="IPR003016">
    <property type="entry name" value="2-oxoA_DH_lipoyl-BS"/>
</dbReference>